<protein>
    <submittedName>
        <fullName evidence="2">Predicted protein</fullName>
    </submittedName>
</protein>
<dbReference type="VEuPathDB" id="AmoebaDB:NAEGRDRAFT_56690"/>
<dbReference type="Proteomes" id="UP000006671">
    <property type="component" value="Unassembled WGS sequence"/>
</dbReference>
<dbReference type="KEGG" id="ngr:NAEGRDRAFT_56690"/>
<organism evidence="3">
    <name type="scientific">Naegleria gruberi</name>
    <name type="common">Amoeba</name>
    <dbReference type="NCBI Taxonomy" id="5762"/>
    <lineage>
        <taxon>Eukaryota</taxon>
        <taxon>Discoba</taxon>
        <taxon>Heterolobosea</taxon>
        <taxon>Tetramitia</taxon>
        <taxon>Eutetramitia</taxon>
        <taxon>Vahlkampfiidae</taxon>
        <taxon>Naegleria</taxon>
    </lineage>
</organism>
<gene>
    <name evidence="2" type="ORF">NAEGRDRAFT_56690</name>
</gene>
<feature type="compositionally biased region" description="Polar residues" evidence="1">
    <location>
        <begin position="32"/>
        <end position="49"/>
    </location>
</feature>
<dbReference type="GeneID" id="8855275"/>
<accession>D2V054</accession>
<sequence length="207" mass="23923">MTAKEKKHERPNKPACLSVVGTGWYTCFYKPMSQTEENSGGPSTNQQPAETAIKLEESSSIESILHSDKKITDREYIGKLERARLTKMIIPGESIFEEEDQHDFTNYSGEDYSMNGMEGYEELPEHNISLVLEKNSKRKLDFIPSTSFKQVPQQQQQQQQSKKNDLSHQEESDDGGIDLDKFLQKDQEIKELEFEKNLKEKYPFNSF</sequence>
<feature type="region of interest" description="Disordered" evidence="1">
    <location>
        <begin position="144"/>
        <end position="182"/>
    </location>
</feature>
<evidence type="ECO:0000313" key="3">
    <source>
        <dbReference type="Proteomes" id="UP000006671"/>
    </source>
</evidence>
<dbReference type="OrthoDB" id="10353315at2759"/>
<dbReference type="InParanoid" id="D2V054"/>
<dbReference type="AlphaFoldDB" id="D2V054"/>
<keyword evidence="3" id="KW-1185">Reference proteome</keyword>
<name>D2V054_NAEGR</name>
<dbReference type="RefSeq" id="XP_002682400.1">
    <property type="nucleotide sequence ID" value="XM_002682354.1"/>
</dbReference>
<feature type="region of interest" description="Disordered" evidence="1">
    <location>
        <begin position="32"/>
        <end position="51"/>
    </location>
</feature>
<reference evidence="2 3" key="1">
    <citation type="journal article" date="2010" name="Cell">
        <title>The genome of Naegleria gruberi illuminates early eukaryotic versatility.</title>
        <authorList>
            <person name="Fritz-Laylin L.K."/>
            <person name="Prochnik S.E."/>
            <person name="Ginger M.L."/>
            <person name="Dacks J.B."/>
            <person name="Carpenter M.L."/>
            <person name="Field M.C."/>
            <person name="Kuo A."/>
            <person name="Paredez A."/>
            <person name="Chapman J."/>
            <person name="Pham J."/>
            <person name="Shu S."/>
            <person name="Neupane R."/>
            <person name="Cipriano M."/>
            <person name="Mancuso J."/>
            <person name="Tu H."/>
            <person name="Salamov A."/>
            <person name="Lindquist E."/>
            <person name="Shapiro H."/>
            <person name="Lucas S."/>
            <person name="Grigoriev I.V."/>
            <person name="Cande W.Z."/>
            <person name="Fulton C."/>
            <person name="Rokhsar D.S."/>
            <person name="Dawson S.C."/>
        </authorList>
    </citation>
    <scope>NUCLEOTIDE SEQUENCE [LARGE SCALE GENOMIC DNA]</scope>
    <source>
        <strain evidence="2 3">NEG-M</strain>
    </source>
</reference>
<dbReference type="EMBL" id="GG738847">
    <property type="protein sequence ID" value="EFC49656.1"/>
    <property type="molecule type" value="Genomic_DNA"/>
</dbReference>
<evidence type="ECO:0000313" key="2">
    <source>
        <dbReference type="EMBL" id="EFC49656.1"/>
    </source>
</evidence>
<proteinExistence type="predicted"/>
<dbReference type="OMA" id="TERDYFH"/>
<evidence type="ECO:0000256" key="1">
    <source>
        <dbReference type="SAM" id="MobiDB-lite"/>
    </source>
</evidence>